<feature type="compositionally biased region" description="Polar residues" evidence="1">
    <location>
        <begin position="1239"/>
        <end position="1256"/>
    </location>
</feature>
<feature type="compositionally biased region" description="Polar residues" evidence="1">
    <location>
        <begin position="1404"/>
        <end position="1425"/>
    </location>
</feature>
<feature type="region of interest" description="Disordered" evidence="1">
    <location>
        <begin position="863"/>
        <end position="966"/>
    </location>
</feature>
<feature type="compositionally biased region" description="Polar residues" evidence="1">
    <location>
        <begin position="239"/>
        <end position="250"/>
    </location>
</feature>
<organism evidence="2 3">
    <name type="scientific">Halocaridina rubra</name>
    <name type="common">Hawaiian red shrimp</name>
    <dbReference type="NCBI Taxonomy" id="373956"/>
    <lineage>
        <taxon>Eukaryota</taxon>
        <taxon>Metazoa</taxon>
        <taxon>Ecdysozoa</taxon>
        <taxon>Arthropoda</taxon>
        <taxon>Crustacea</taxon>
        <taxon>Multicrustacea</taxon>
        <taxon>Malacostraca</taxon>
        <taxon>Eumalacostraca</taxon>
        <taxon>Eucarida</taxon>
        <taxon>Decapoda</taxon>
        <taxon>Pleocyemata</taxon>
        <taxon>Caridea</taxon>
        <taxon>Atyoidea</taxon>
        <taxon>Atyidae</taxon>
        <taxon>Halocaridina</taxon>
    </lineage>
</organism>
<feature type="compositionally biased region" description="Polar residues" evidence="1">
    <location>
        <begin position="218"/>
        <end position="231"/>
    </location>
</feature>
<gene>
    <name evidence="2" type="ORF">SK128_025859</name>
</gene>
<feature type="region of interest" description="Disordered" evidence="1">
    <location>
        <begin position="588"/>
        <end position="607"/>
    </location>
</feature>
<feature type="compositionally biased region" description="Low complexity" evidence="1">
    <location>
        <begin position="339"/>
        <end position="351"/>
    </location>
</feature>
<feature type="compositionally biased region" description="Polar residues" evidence="1">
    <location>
        <begin position="1372"/>
        <end position="1395"/>
    </location>
</feature>
<sequence>MSAESKAAQSGGRESVESLPPQPYPPHFFPAANYQGLPQPQWFAGHPPPVSTGPWAAPWGYAAPVPTWSTAQTVGKMTTTTTGSAVPSDEYTVDTLRRIYNDDDGRVEIQRVKVQRRQPEASGASLPVGPEAMSLVPVGNFPLNERRPPPRKNKIKRQMQLMQALQGQQGPYPWYPYMPCMPFPYPYPYYYGGGCMWPPSIVSPPMSPWPGSDDSERTTSQQESLPTTLDSQHFESRVSAPSRNSLSPSPSAAGHSTVPSDSASRVGYRDEESLKLAIRGPTPPPRSKSRASVERRAARALMAPSDTLSDAGDRNSLPSTSTDTVPYQKLPPRRRNRASKTVSLSDKSSSVYQKDIDTLSDRLSVTSDMTGDDPSRLSSELNYAFKKFEQSVDVFKTKVSVDSTPINTPPPSPPPMIVHSTDNMRDVDIIKSDSDVNESKSCKLEDYEASTESASLPKLETVQSKFVVSSLSSSKIEDVSVLQEVPRAVVSTQEETSESVNNKTALPTESVTGNSSKASDVQVSSLVAMSEVNAASMGNIQASTENLITVSTDLKSEPRFSPTSGTDRLQVEISNNTAEAIKTSEMQVNVDASSGRDSRASSSTFFSLRPSDDPLHLDTDSTDILLPTTDVTTADEGGEVTDWTASSPVTEDNECYQWVLQQPGEIPDLDCSSADREDERRNAWRAEVSLWRARLVVSLCKGRGLDRQDWATFHLLVHHPLTLDLKLSMLHAPRLCVANSAVGAALVRVALIQLAQQGEMLLQPETSRQHGWRSIRVDSNQSWTPVKGALEILKALGYREREEGILRYPRRSGTEVSILARLTLDMLVLAEELRLYLTGTHQYPTNISDLFFSASVIAPSSLEDAHTPQELPRPPSSSGSYSFMSAHSNASLNNRSESRASSLTDEDTETLQASVTCIKSQPKKSKHTSSSEEEVTLKEDLASSTSGKLDAKIPNKETKEKSTEQPAMLRVDDSTKNIISPVPGPIVPPQPVSPLLENPAPSISSLPDLQSVMSSTVSLISQPQKYSGANGSVARAITPTPDKENINDNPEDHIYEEIDVIRQQVQALRSSSVPVDIQPPPLPPKKKVSSGEDDSGLSLTYPHMEWTPSSMPGSLRGGSAGVRRKKRRAPMPPDFMPQNWKPYENRPNEEAISVNDGDSSIEGKKIKSIQKRSLNPFYEDIDSVKSQVKDLNKAYEEKKQNGSDKTDDKCNPFNQDDFVVSGYVGKNPFYEDIDENDLETQQINSSSSTMSPTVKESSVCAMGSLSELQDENIMLKTKRRAPKPPAIPDPLNCSLAPMSLKSTSPQPPKSPPKIPPPKPPSSSIPHPPKPPSSPTSSPQLPSMLSDSKPPKSPSSTQLLKSPPHSLSPPASQTVLASQSNQEAGLDVSNKTTENSLKVKICDMNDTSESASKASMLSQQRLSPQHPTIPPPPPPPKLDDEEDCIIPAGYVVDKTRSQNTSHSVQEDDIPYMDANELSPDKLNISHPEPSQYEIPELPGKEGIPVAPPLSPTILKQTALLLSGHRSVPFIDESDLPPDCPPPPPPTSPPESLPETPHVSPPETPHTSPPETPCGSLPSSPITIQVFSAPDNETAIVKNGVINISSTDIELPLSTNQSQSKKIDEDVTNTKEEFENRSTHFEMPQTAENFTVCTDEAPPLPPKTAQSQKSGISVTPIESSLNNDTKSKSLSFKLVETSPSVLIIHSLQSSVSEDRYEIPDTSAFPEEKILSSKDVSAEKEEEQEGTNNNNILEETNTGSEKQSVDIAEDRYEIPEVVRETALSIGPEGMPIRVGGPAHSARLDLESVFGPPKPPRRRRNHSLPPPRPPKSMLLEESGAPKLPPKSSTTGPSWPNRSTSASTTSSCTGASSITTRSPVGGTPLSFHLTKSAYAKPKSKTRRSWPLLFCDCMYANCKNYDEMQKK</sequence>
<feature type="compositionally biased region" description="Low complexity" evidence="1">
    <location>
        <begin position="1334"/>
        <end position="1371"/>
    </location>
</feature>
<feature type="region of interest" description="Disordered" evidence="1">
    <location>
        <begin position="1658"/>
        <end position="1683"/>
    </location>
</feature>
<feature type="region of interest" description="Disordered" evidence="1">
    <location>
        <begin position="1071"/>
        <end position="1146"/>
    </location>
</feature>
<protein>
    <submittedName>
        <fullName evidence="2">Uncharacterized protein</fullName>
    </submittedName>
</protein>
<feature type="compositionally biased region" description="Basic and acidic residues" evidence="1">
    <location>
        <begin position="949"/>
        <end position="963"/>
    </location>
</feature>
<feature type="region of interest" description="Disordered" evidence="1">
    <location>
        <begin position="1229"/>
        <end position="1508"/>
    </location>
</feature>
<feature type="region of interest" description="Disordered" evidence="1">
    <location>
        <begin position="1"/>
        <end position="36"/>
    </location>
</feature>
<feature type="region of interest" description="Disordered" evidence="1">
    <location>
        <begin position="1716"/>
        <end position="1768"/>
    </location>
</feature>
<feature type="compositionally biased region" description="Polar residues" evidence="1">
    <location>
        <begin position="1842"/>
        <end position="1853"/>
    </location>
</feature>
<dbReference type="Proteomes" id="UP001381693">
    <property type="component" value="Unassembled WGS sequence"/>
</dbReference>
<proteinExistence type="predicted"/>
<feature type="region of interest" description="Disordered" evidence="1">
    <location>
        <begin position="207"/>
        <end position="351"/>
    </location>
</feature>
<comment type="caution">
    <text evidence="2">The sequence shown here is derived from an EMBL/GenBank/DDBJ whole genome shotgun (WGS) entry which is preliminary data.</text>
</comment>
<feature type="compositionally biased region" description="Pro residues" evidence="1">
    <location>
        <begin position="1536"/>
        <end position="1550"/>
    </location>
</feature>
<feature type="compositionally biased region" description="Low complexity" evidence="1">
    <location>
        <begin position="1743"/>
        <end position="1755"/>
    </location>
</feature>
<reference evidence="2 3" key="1">
    <citation type="submission" date="2023-11" db="EMBL/GenBank/DDBJ databases">
        <title>Halocaridina rubra genome assembly.</title>
        <authorList>
            <person name="Smith C."/>
        </authorList>
    </citation>
    <scope>NUCLEOTIDE SEQUENCE [LARGE SCALE GENOMIC DNA]</scope>
    <source>
        <strain evidence="2">EP-1</strain>
        <tissue evidence="2">Whole</tissue>
    </source>
</reference>
<dbReference type="EMBL" id="JAXCGZ010013595">
    <property type="protein sequence ID" value="KAK7072222.1"/>
    <property type="molecule type" value="Genomic_DNA"/>
</dbReference>
<feature type="compositionally biased region" description="Pro residues" evidence="1">
    <location>
        <begin position="1557"/>
        <end position="1570"/>
    </location>
</feature>
<feature type="compositionally biased region" description="Basic and acidic residues" evidence="1">
    <location>
        <begin position="1723"/>
        <end position="1736"/>
    </location>
</feature>
<feature type="compositionally biased region" description="Polar residues" evidence="1">
    <location>
        <begin position="1662"/>
        <end position="1683"/>
    </location>
</feature>
<dbReference type="Gene3D" id="1.20.58.2190">
    <property type="match status" value="1"/>
</dbReference>
<evidence type="ECO:0000256" key="1">
    <source>
        <dbReference type="SAM" id="MobiDB-lite"/>
    </source>
</evidence>
<feature type="compositionally biased region" description="Low complexity" evidence="1">
    <location>
        <begin position="876"/>
        <end position="888"/>
    </location>
</feature>
<feature type="compositionally biased region" description="Polar residues" evidence="1">
    <location>
        <begin position="316"/>
        <end position="325"/>
    </location>
</feature>
<feature type="compositionally biased region" description="Polar residues" evidence="1">
    <location>
        <begin position="889"/>
        <end position="903"/>
    </location>
</feature>
<feature type="compositionally biased region" description="Pro residues" evidence="1">
    <location>
        <begin position="1426"/>
        <end position="1435"/>
    </location>
</feature>
<feature type="region of interest" description="Disordered" evidence="1">
    <location>
        <begin position="1030"/>
        <end position="1049"/>
    </location>
</feature>
<evidence type="ECO:0000313" key="3">
    <source>
        <dbReference type="Proteomes" id="UP001381693"/>
    </source>
</evidence>
<feature type="region of interest" description="Disordered" evidence="1">
    <location>
        <begin position="492"/>
        <end position="517"/>
    </location>
</feature>
<accession>A0AAN8WU15</accession>
<keyword evidence="3" id="KW-1185">Reference proteome</keyword>
<feature type="compositionally biased region" description="Pro residues" evidence="1">
    <location>
        <begin position="1305"/>
        <end position="1333"/>
    </location>
</feature>
<feature type="region of interest" description="Disordered" evidence="1">
    <location>
        <begin position="1784"/>
        <end position="1896"/>
    </location>
</feature>
<name>A0AAN8WU15_HALRR</name>
<feature type="compositionally biased region" description="Low complexity" evidence="1">
    <location>
        <begin position="1854"/>
        <end position="1871"/>
    </location>
</feature>
<evidence type="ECO:0000313" key="2">
    <source>
        <dbReference type="EMBL" id="KAK7072222.1"/>
    </source>
</evidence>
<feature type="region of interest" description="Disordered" evidence="1">
    <location>
        <begin position="1527"/>
        <end position="1581"/>
    </location>
</feature>
<feature type="compositionally biased region" description="Polar residues" evidence="1">
    <location>
        <begin position="910"/>
        <end position="919"/>
    </location>
</feature>